<evidence type="ECO:0000256" key="3">
    <source>
        <dbReference type="ARBA" id="ARBA00022801"/>
    </source>
</evidence>
<dbReference type="InterPro" id="IPR039329">
    <property type="entry name" value="SIAE"/>
</dbReference>
<dbReference type="Pfam" id="PF00588">
    <property type="entry name" value="SpoU_methylase"/>
    <property type="match status" value="1"/>
</dbReference>
<dbReference type="InterPro" id="IPR001537">
    <property type="entry name" value="SpoU_MeTrfase"/>
</dbReference>
<evidence type="ECO:0000259" key="4">
    <source>
        <dbReference type="Pfam" id="PF00588"/>
    </source>
</evidence>
<evidence type="ECO:0000256" key="1">
    <source>
        <dbReference type="ARBA" id="ARBA00022603"/>
    </source>
</evidence>
<dbReference type="GO" id="GO:0008173">
    <property type="term" value="F:RNA methyltransferase activity"/>
    <property type="evidence" value="ECO:0007669"/>
    <property type="project" value="InterPro"/>
</dbReference>
<proteinExistence type="predicted"/>
<accession>A0A813HN03</accession>
<dbReference type="EMBL" id="CAJNNV010032079">
    <property type="protein sequence ID" value="CAE8638841.1"/>
    <property type="molecule type" value="Genomic_DNA"/>
</dbReference>
<reference evidence="6" key="1">
    <citation type="submission" date="2021-02" db="EMBL/GenBank/DDBJ databases">
        <authorList>
            <person name="Dougan E. K."/>
            <person name="Rhodes N."/>
            <person name="Thang M."/>
            <person name="Chan C."/>
        </authorList>
    </citation>
    <scope>NUCLEOTIDE SEQUENCE</scope>
</reference>
<dbReference type="Proteomes" id="UP000654075">
    <property type="component" value="Unassembled WGS sequence"/>
</dbReference>
<keyword evidence="2" id="KW-0808">Transferase</keyword>
<name>A0A813HN03_POLGL</name>
<dbReference type="GO" id="GO:0003723">
    <property type="term" value="F:RNA binding"/>
    <property type="evidence" value="ECO:0007669"/>
    <property type="project" value="InterPro"/>
</dbReference>
<dbReference type="AlphaFoldDB" id="A0A813HN03"/>
<dbReference type="PANTHER" id="PTHR22901">
    <property type="entry name" value="SIALATE O-ACETYLESTERASE"/>
    <property type="match status" value="1"/>
</dbReference>
<gene>
    <name evidence="6" type="ORF">PGLA1383_LOCUS53945</name>
</gene>
<feature type="domain" description="tRNA/rRNA methyltransferase SpoU type" evidence="4">
    <location>
        <begin position="90"/>
        <end position="230"/>
    </location>
</feature>
<dbReference type="CDD" id="cd18095">
    <property type="entry name" value="SpoU-like_rRNA-MTase"/>
    <property type="match status" value="1"/>
</dbReference>
<evidence type="ECO:0000313" key="7">
    <source>
        <dbReference type="Proteomes" id="UP000654075"/>
    </source>
</evidence>
<dbReference type="OrthoDB" id="426429at2759"/>
<evidence type="ECO:0000256" key="2">
    <source>
        <dbReference type="ARBA" id="ARBA00022679"/>
    </source>
</evidence>
<dbReference type="InterPro" id="IPR029026">
    <property type="entry name" value="tRNA_m1G_MTases_N"/>
</dbReference>
<organism evidence="6 7">
    <name type="scientific">Polarella glacialis</name>
    <name type="common">Dinoflagellate</name>
    <dbReference type="NCBI Taxonomy" id="89957"/>
    <lineage>
        <taxon>Eukaryota</taxon>
        <taxon>Sar</taxon>
        <taxon>Alveolata</taxon>
        <taxon>Dinophyceae</taxon>
        <taxon>Suessiales</taxon>
        <taxon>Suessiaceae</taxon>
        <taxon>Polarella</taxon>
    </lineage>
</organism>
<keyword evidence="1" id="KW-0489">Methyltransferase</keyword>
<dbReference type="Gene3D" id="3.40.50.1110">
    <property type="entry name" value="SGNH hydrolase"/>
    <property type="match status" value="1"/>
</dbReference>
<dbReference type="SUPFAM" id="SSF75217">
    <property type="entry name" value="alpha/beta knot"/>
    <property type="match status" value="1"/>
</dbReference>
<dbReference type="Pfam" id="PF03629">
    <property type="entry name" value="SASA"/>
    <property type="match status" value="1"/>
</dbReference>
<protein>
    <recommendedName>
        <fullName evidence="8">Sialate O-acetylesterase domain-containing protein</fullName>
    </recommendedName>
</protein>
<dbReference type="InterPro" id="IPR029028">
    <property type="entry name" value="Alpha/beta_knot_MTases"/>
</dbReference>
<evidence type="ECO:0000259" key="5">
    <source>
        <dbReference type="Pfam" id="PF03629"/>
    </source>
</evidence>
<dbReference type="InterPro" id="IPR005181">
    <property type="entry name" value="SASA"/>
</dbReference>
<comment type="caution">
    <text evidence="6">The sequence shown here is derived from an EMBL/GenBank/DDBJ whole genome shotgun (WGS) entry which is preliminary data.</text>
</comment>
<keyword evidence="3" id="KW-0378">Hydrolase</keyword>
<dbReference type="InterPro" id="IPR036514">
    <property type="entry name" value="SGNH_hydro_sf"/>
</dbReference>
<dbReference type="GO" id="GO:0032259">
    <property type="term" value="P:methylation"/>
    <property type="evidence" value="ECO:0007669"/>
    <property type="project" value="UniProtKB-KW"/>
</dbReference>
<evidence type="ECO:0000313" key="6">
    <source>
        <dbReference type="EMBL" id="CAE8638841.1"/>
    </source>
</evidence>
<sequence length="851" mass="91532">MLLSSNFTVKQVLLQPHMVELLRPSLEQRSCCSTLLCSVEVMEETTGIVLQGAARTKLAFATAFRLEAPRSLKGAIPALADVGRKELRLLALEGLTDATNVGHILRVASAFGAAGVLCSADCCDALNPRAIRASHGHVFHMPIFRGDLPSALAELRSTFDVLTAAAVVQEGAKFLDEVRSLGPRWALVLGSEHFGVSDASREACDLLLKIRMANGVDSLNVVSSAGVLLHACVERVRLLSAFNAFCGLKGEILPERCESRLVKKRGVSSRQEGSVIQGNGEVRGKIRLSRTEAMRERRRGQRDMAILRCVRFLLGSAAVNSAWGASQEFPDPADYFVSQELSGVKPSFKLSATLGDHMVLQRAPASAVVWGFAAEGTEVTATFKGAMYSSKAGKDGIWRVHLEPTAAGRGPYAIAFFASTGEEASLADVLFGDVYVCGGQSNMQFSMQANENAAAYIKEADSFPDIRLFTVGQKTSSVVPLVDLQTVLQNWSFASSKSISNGDGFGYFSAVCWFFGKGVYKGLGGKVPIGLVSSNWGGTRDEQWMSPSTSLPCGHNSTGELYNAMIVPFTVGPMAVTGFTWYQGESDLGGDPKQPDSNNNYTCTQAAMIQQWRREFQVPEAFFGVVLLSTWHPGTQADNILLAQLRDQQVASGDSLPNFAYATNADHGAGDNIHPIYKQYPGARLANAALALVYNQALTWRSPSYASARATASGEVMVWLEHVTDAGLLLKEAPNARTAGDCLALNRQVADTCAWAALQFDDAARSWVNASVALGDDKMTMLLKATLPAGARSIIASSYGWGAIPLMSVYRADLDNQDGQLPVLGWNRPLVSDTAAVLRKREDGLVTLVFV</sequence>
<dbReference type="GO" id="GO:0005975">
    <property type="term" value="P:carbohydrate metabolic process"/>
    <property type="evidence" value="ECO:0007669"/>
    <property type="project" value="TreeGrafter"/>
</dbReference>
<keyword evidence="7" id="KW-1185">Reference proteome</keyword>
<dbReference type="GO" id="GO:0001681">
    <property type="term" value="F:sialate O-acetylesterase activity"/>
    <property type="evidence" value="ECO:0007669"/>
    <property type="project" value="InterPro"/>
</dbReference>
<dbReference type="Gene3D" id="3.40.1280.10">
    <property type="match status" value="1"/>
</dbReference>
<feature type="domain" description="Sialate O-acetylesterase" evidence="5">
    <location>
        <begin position="433"/>
        <end position="674"/>
    </location>
</feature>
<evidence type="ECO:0008006" key="8">
    <source>
        <dbReference type="Google" id="ProtNLM"/>
    </source>
</evidence>
<dbReference type="SUPFAM" id="SSF52266">
    <property type="entry name" value="SGNH hydrolase"/>
    <property type="match status" value="1"/>
</dbReference>
<dbReference type="GO" id="GO:0006396">
    <property type="term" value="P:RNA processing"/>
    <property type="evidence" value="ECO:0007669"/>
    <property type="project" value="InterPro"/>
</dbReference>
<dbReference type="PANTHER" id="PTHR22901:SF0">
    <property type="entry name" value="SIALATE O-ACETYLESTERASE"/>
    <property type="match status" value="1"/>
</dbReference>